<gene>
    <name evidence="2" type="ORF">BBOH_1015</name>
</gene>
<comment type="caution">
    <text evidence="2">The sequence shown here is derived from an EMBL/GenBank/DDBJ whole genome shotgun (WGS) entry which is preliminary data.</text>
</comment>
<dbReference type="OrthoDB" id="3196285at2"/>
<keyword evidence="3" id="KW-1185">Reference proteome</keyword>
<evidence type="ECO:0000313" key="3">
    <source>
        <dbReference type="Proteomes" id="UP000029096"/>
    </source>
</evidence>
<protein>
    <submittedName>
        <fullName evidence="2">Putative sugar diacid recognition</fullName>
    </submittedName>
</protein>
<dbReference type="eggNOG" id="COG3835">
    <property type="taxonomic scope" value="Bacteria"/>
</dbReference>
<proteinExistence type="predicted"/>
<dbReference type="Pfam" id="PF13556">
    <property type="entry name" value="HTH_30"/>
    <property type="match status" value="1"/>
</dbReference>
<dbReference type="AlphaFoldDB" id="A0A086ZGC3"/>
<sequence>MEFSAGSGFSSRDFAAYTSHNGSVIHAAEELFIHKNTLQNHLNRIGEDTGYNPRELSDYAVLSLALILHDYLAFISKPATGAEPTKGNAAY</sequence>
<organism evidence="2 3">
    <name type="scientific">Bifidobacterium bohemicum DSM 22767</name>
    <dbReference type="NCBI Taxonomy" id="1437606"/>
    <lineage>
        <taxon>Bacteria</taxon>
        <taxon>Bacillati</taxon>
        <taxon>Actinomycetota</taxon>
        <taxon>Actinomycetes</taxon>
        <taxon>Bifidobacteriales</taxon>
        <taxon>Bifidobacteriaceae</taxon>
        <taxon>Bifidobacterium</taxon>
    </lineage>
</organism>
<dbReference type="InterPro" id="IPR042070">
    <property type="entry name" value="PucR_C-HTH_sf"/>
</dbReference>
<reference evidence="2 3" key="1">
    <citation type="submission" date="2014-03" db="EMBL/GenBank/DDBJ databases">
        <title>Genomics of Bifidobacteria.</title>
        <authorList>
            <person name="Ventura M."/>
            <person name="Milani C."/>
            <person name="Lugli G.A."/>
        </authorList>
    </citation>
    <scope>NUCLEOTIDE SEQUENCE [LARGE SCALE GENOMIC DNA]</scope>
    <source>
        <strain evidence="2 3">DSM 22767</strain>
    </source>
</reference>
<evidence type="ECO:0000259" key="1">
    <source>
        <dbReference type="Pfam" id="PF13556"/>
    </source>
</evidence>
<evidence type="ECO:0000313" key="2">
    <source>
        <dbReference type="EMBL" id="KFI45573.1"/>
    </source>
</evidence>
<dbReference type="InterPro" id="IPR025736">
    <property type="entry name" value="PucR_C-HTH_dom"/>
</dbReference>
<dbReference type="Proteomes" id="UP000029096">
    <property type="component" value="Unassembled WGS sequence"/>
</dbReference>
<dbReference type="RefSeq" id="WP_033521299.1">
    <property type="nucleotide sequence ID" value="NZ_JDUS01000006.1"/>
</dbReference>
<accession>A0A086ZGC3</accession>
<feature type="domain" description="PucR C-terminal helix-turn-helix" evidence="1">
    <location>
        <begin position="16"/>
        <end position="67"/>
    </location>
</feature>
<name>A0A086ZGC3_9BIFI</name>
<dbReference type="Gene3D" id="1.10.10.2840">
    <property type="entry name" value="PucR C-terminal helix-turn-helix domain"/>
    <property type="match status" value="1"/>
</dbReference>
<dbReference type="EMBL" id="JGYP01000002">
    <property type="protein sequence ID" value="KFI45573.1"/>
    <property type="molecule type" value="Genomic_DNA"/>
</dbReference>
<dbReference type="STRING" id="1437606.BBOH_1015"/>